<comment type="similarity">
    <text evidence="2 18">Belongs to the thiolase-like superfamily. Beta-ketoacyl-ACP synthases family.</text>
</comment>
<evidence type="ECO:0000256" key="18">
    <source>
        <dbReference type="RuleBase" id="RU003694"/>
    </source>
</evidence>
<dbReference type="CDD" id="cd00834">
    <property type="entry name" value="KAS_I_II"/>
    <property type="match status" value="1"/>
</dbReference>
<evidence type="ECO:0000256" key="6">
    <source>
        <dbReference type="ARBA" id="ARBA00022528"/>
    </source>
</evidence>
<dbReference type="SUPFAM" id="SSF53901">
    <property type="entry name" value="Thiolase-like"/>
    <property type="match status" value="2"/>
</dbReference>
<evidence type="ECO:0000259" key="19">
    <source>
        <dbReference type="PROSITE" id="PS52004"/>
    </source>
</evidence>
<dbReference type="EC" id="2.3.1.41" evidence="4"/>
<evidence type="ECO:0000256" key="10">
    <source>
        <dbReference type="ARBA" id="ARBA00022946"/>
    </source>
</evidence>
<comment type="subunit">
    <text evidence="3">Homodimer.</text>
</comment>
<dbReference type="PROSITE" id="PS00606">
    <property type="entry name" value="KS3_1"/>
    <property type="match status" value="1"/>
</dbReference>
<dbReference type="InterPro" id="IPR016039">
    <property type="entry name" value="Thiolase-like"/>
</dbReference>
<dbReference type="AlphaFoldDB" id="A0A5B7AR07"/>
<dbReference type="InterPro" id="IPR020841">
    <property type="entry name" value="PKS_Beta-ketoAc_synthase_dom"/>
</dbReference>
<evidence type="ECO:0000256" key="13">
    <source>
        <dbReference type="ARBA" id="ARBA00023315"/>
    </source>
</evidence>
<dbReference type="GO" id="GO:0009507">
    <property type="term" value="C:chloroplast"/>
    <property type="evidence" value="ECO:0007669"/>
    <property type="project" value="UniProtKB-SubCell"/>
</dbReference>
<dbReference type="GO" id="GO:0005739">
    <property type="term" value="C:mitochondrion"/>
    <property type="evidence" value="ECO:0007669"/>
    <property type="project" value="TreeGrafter"/>
</dbReference>
<dbReference type="EMBL" id="GHES01028480">
    <property type="protein sequence ID" value="MPA59039.1"/>
    <property type="molecule type" value="Transcribed_RNA"/>
</dbReference>
<dbReference type="InterPro" id="IPR014031">
    <property type="entry name" value="Ketoacyl_synth_C"/>
</dbReference>
<evidence type="ECO:0000256" key="11">
    <source>
        <dbReference type="ARBA" id="ARBA00023098"/>
    </source>
</evidence>
<keyword evidence="12" id="KW-0275">Fatty acid biosynthesis</keyword>
<evidence type="ECO:0000256" key="14">
    <source>
        <dbReference type="ARBA" id="ARBA00042143"/>
    </source>
</evidence>
<dbReference type="PROSITE" id="PS52004">
    <property type="entry name" value="KS3_2"/>
    <property type="match status" value="1"/>
</dbReference>
<organism evidence="20">
    <name type="scientific">Davidia involucrata</name>
    <name type="common">Dove tree</name>
    <dbReference type="NCBI Taxonomy" id="16924"/>
    <lineage>
        <taxon>Eukaryota</taxon>
        <taxon>Viridiplantae</taxon>
        <taxon>Streptophyta</taxon>
        <taxon>Embryophyta</taxon>
        <taxon>Tracheophyta</taxon>
        <taxon>Spermatophyta</taxon>
        <taxon>Magnoliopsida</taxon>
        <taxon>eudicotyledons</taxon>
        <taxon>Gunneridae</taxon>
        <taxon>Pentapetalae</taxon>
        <taxon>asterids</taxon>
        <taxon>Cornales</taxon>
        <taxon>Nyssaceae</taxon>
        <taxon>Davidia</taxon>
    </lineage>
</organism>
<dbReference type="GO" id="GO:0004315">
    <property type="term" value="F:3-oxoacyl-[acyl-carrier-protein] synthase activity"/>
    <property type="evidence" value="ECO:0007669"/>
    <property type="project" value="UniProtKB-EC"/>
</dbReference>
<comment type="catalytic activity">
    <reaction evidence="15">
        <text>a fatty acyl-[ACP] + malonyl-[ACP] + H(+) = a 3-oxoacyl-[ACP] + holo-[ACP] + CO2</text>
        <dbReference type="Rhea" id="RHEA:22836"/>
        <dbReference type="Rhea" id="RHEA-COMP:9623"/>
        <dbReference type="Rhea" id="RHEA-COMP:9685"/>
        <dbReference type="Rhea" id="RHEA-COMP:9916"/>
        <dbReference type="Rhea" id="RHEA-COMP:14125"/>
        <dbReference type="ChEBI" id="CHEBI:15378"/>
        <dbReference type="ChEBI" id="CHEBI:16526"/>
        <dbReference type="ChEBI" id="CHEBI:64479"/>
        <dbReference type="ChEBI" id="CHEBI:78449"/>
        <dbReference type="ChEBI" id="CHEBI:78776"/>
        <dbReference type="ChEBI" id="CHEBI:138651"/>
        <dbReference type="EC" id="2.3.1.41"/>
    </reaction>
</comment>
<keyword evidence="10" id="KW-0809">Transit peptide</keyword>
<evidence type="ECO:0000256" key="12">
    <source>
        <dbReference type="ARBA" id="ARBA00023160"/>
    </source>
</evidence>
<keyword evidence="9" id="KW-0276">Fatty acid metabolism</keyword>
<dbReference type="NCBIfam" id="NF005589">
    <property type="entry name" value="PRK07314.1"/>
    <property type="match status" value="1"/>
</dbReference>
<reference evidence="20" key="1">
    <citation type="submission" date="2019-08" db="EMBL/GenBank/DDBJ databases">
        <title>Reference gene set and small RNA set construction with multiple tissues from Davidia involucrata Baill.</title>
        <authorList>
            <person name="Yang H."/>
            <person name="Zhou C."/>
            <person name="Li G."/>
            <person name="Wang J."/>
            <person name="Gao P."/>
            <person name="Wang M."/>
            <person name="Wang R."/>
            <person name="Zhao Y."/>
        </authorList>
    </citation>
    <scope>NUCLEOTIDE SEQUENCE</scope>
    <source>
        <tissue evidence="20">Mixed with DoveR01_LX</tissue>
    </source>
</reference>
<evidence type="ECO:0000313" key="20">
    <source>
        <dbReference type="EMBL" id="MPA59039.1"/>
    </source>
</evidence>
<evidence type="ECO:0000256" key="17">
    <source>
        <dbReference type="ARBA" id="ARBA00074204"/>
    </source>
</evidence>
<keyword evidence="13" id="KW-0012">Acyltransferase</keyword>
<evidence type="ECO:0000256" key="8">
    <source>
        <dbReference type="ARBA" id="ARBA00022679"/>
    </source>
</evidence>
<keyword evidence="8 18" id="KW-0808">Transferase</keyword>
<evidence type="ECO:0000256" key="16">
    <source>
        <dbReference type="ARBA" id="ARBA00058711"/>
    </source>
</evidence>
<dbReference type="SMART" id="SM00825">
    <property type="entry name" value="PKS_KS"/>
    <property type="match status" value="1"/>
</dbReference>
<dbReference type="InterPro" id="IPR014030">
    <property type="entry name" value="Ketoacyl_synth_N"/>
</dbReference>
<evidence type="ECO:0000256" key="1">
    <source>
        <dbReference type="ARBA" id="ARBA00004229"/>
    </source>
</evidence>
<dbReference type="PANTHER" id="PTHR11712">
    <property type="entry name" value="POLYKETIDE SYNTHASE-RELATED"/>
    <property type="match status" value="1"/>
</dbReference>
<dbReference type="InterPro" id="IPR018201">
    <property type="entry name" value="Ketoacyl_synth_AS"/>
</dbReference>
<gene>
    <name evidence="20" type="ORF">Din_028480</name>
</gene>
<dbReference type="InterPro" id="IPR000794">
    <property type="entry name" value="Beta-ketoacyl_synthase"/>
</dbReference>
<evidence type="ECO:0000256" key="3">
    <source>
        <dbReference type="ARBA" id="ARBA00011738"/>
    </source>
</evidence>
<name>A0A5B7AR07_DAVIN</name>
<proteinExistence type="inferred from homology"/>
<comment type="subcellular location">
    <subcellularLocation>
        <location evidence="1">Plastid</location>
        <location evidence="1">Chloroplast</location>
    </subcellularLocation>
</comment>
<dbReference type="Gene3D" id="3.40.47.10">
    <property type="match status" value="1"/>
</dbReference>
<evidence type="ECO:0000256" key="2">
    <source>
        <dbReference type="ARBA" id="ARBA00008467"/>
    </source>
</evidence>
<sequence>MAGIAGSSSNLMLKSKGLGGNDANLFCYDALRSLKNHHQMASSKAKNRPYRNICSSDQNKKQVRAMAAPTVFAPTREKDPKKRIVITGMGLVSVFGNDVDTFYNKLLEGESGISLIDKFDASIFPVRIAGQIRDFSSEGYINKKSDQSIDDCWRYCLVSAMKALEDANLGLEVLKNMDRSKIGVIVGSGSGGIKTLCDAVGACLRQEYKKIISPYYQTNVGSALLAIETGLMGPNYSISTACSTANYCFIAAANHIRKGEAKIMVAGGTEAGVIPSGIGGFTACRALSNRNDEPQKASRPWDIDRNGFVLSEGSGVLVMESLEHATKRGAKIIAEYLGGAITCDAHHLTDPRSDGLGVTACITKSLENAGVSPEEVNYVNAHATSTLMGDLAEVNAIKNVFKNTSEIKMNATKSMIGHALGAAGGLEAIATIKAITTGWLHPTINQYNVEPEVTIDTIPNQKKKHDVNVALSNSFGFGGQNAVVVFAPFTP</sequence>
<comment type="function">
    <text evidence="16">Catalyzes the condensation reaction of fatty acid synthesis by the addition to an acyl acceptor of two carbons from malonyl-ACP. Specific for elongation from C-10 to unsaturated C-16 and C-18 fatty acids.</text>
</comment>
<evidence type="ECO:0000256" key="15">
    <source>
        <dbReference type="ARBA" id="ARBA00049541"/>
    </source>
</evidence>
<dbReference type="PANTHER" id="PTHR11712:SF330">
    <property type="entry name" value="BETA-KETOACYL-[ACYL-CARRIER-PROTEIN] SYNTHASE I"/>
    <property type="match status" value="1"/>
</dbReference>
<accession>A0A5B7AR07</accession>
<keyword evidence="11" id="KW-0443">Lipid metabolism</keyword>
<protein>
    <recommendedName>
        <fullName evidence="17">3-oxoacyl-[acyl-carrier-protein] synthase I, chloroplastic</fullName>
        <ecNumber evidence="4">2.3.1.41</ecNumber>
    </recommendedName>
    <alternativeName>
        <fullName evidence="14">Beta-ketoacyl-ACP synthase I</fullName>
    </alternativeName>
</protein>
<keyword evidence="5" id="KW-0444">Lipid biosynthesis</keyword>
<dbReference type="Pfam" id="PF02801">
    <property type="entry name" value="Ketoacyl-synt_C"/>
    <property type="match status" value="1"/>
</dbReference>
<feature type="domain" description="Ketosynthase family 3 (KS3)" evidence="19">
    <location>
        <begin position="81"/>
        <end position="488"/>
    </location>
</feature>
<evidence type="ECO:0000256" key="4">
    <source>
        <dbReference type="ARBA" id="ARBA00013191"/>
    </source>
</evidence>
<evidence type="ECO:0000256" key="7">
    <source>
        <dbReference type="ARBA" id="ARBA00022640"/>
    </source>
</evidence>
<keyword evidence="7" id="KW-0934">Plastid</keyword>
<dbReference type="GO" id="GO:0006633">
    <property type="term" value="P:fatty acid biosynthetic process"/>
    <property type="evidence" value="ECO:0007669"/>
    <property type="project" value="UniProtKB-KW"/>
</dbReference>
<dbReference type="Pfam" id="PF00109">
    <property type="entry name" value="ketoacyl-synt"/>
    <property type="match status" value="1"/>
</dbReference>
<keyword evidence="6" id="KW-0150">Chloroplast</keyword>
<evidence type="ECO:0000256" key="5">
    <source>
        <dbReference type="ARBA" id="ARBA00022516"/>
    </source>
</evidence>
<evidence type="ECO:0000256" key="9">
    <source>
        <dbReference type="ARBA" id="ARBA00022832"/>
    </source>
</evidence>
<dbReference type="FunFam" id="3.40.47.10:FF:000027">
    <property type="entry name" value="3-oxoacyl-[acyl-carrier-protein] synthase 2"/>
    <property type="match status" value="1"/>
</dbReference>